<comment type="function">
    <text evidence="2 12">Catalyzes the hydrolysis of UDP-3-O-myristoyl-N-acetylglucosamine to form UDP-3-O-myristoylglucosamine and acetate, the committed step in lipid A biosynthesis.</text>
</comment>
<sequence length="309" mass="33650">MLQTTIHSTIRCTGTGLHSGKQVGLTLRPATEDTGILFSVRNGSGSVFLTPTPELVVSTGLATTLGNESASVSTVEHLMAAVRGMGIDNILIDVDGSELPIMDGSAAPFVYLLREAGLRTLSKPRTCLAVKKPMLFEQNGKFIKASPYDGLFVDYTIEFAHSAIGRQNLALDVSPERFASEVAKARTFGFLKEVEYLHANGLALGGSLDNAVVLDDYAVLNEEGLRYEDEFVRHKLLDFIGDIAVLNQPLLGRFEIFASGHELNNKFLRHLQENAEEYLEEVSRPLPVRPASKEKPERGGVMEPAPVPV</sequence>
<comment type="catalytic activity">
    <reaction evidence="11 12">
        <text>a UDP-3-O-[(3R)-3-hydroxyacyl]-N-acetyl-alpha-D-glucosamine + H2O = a UDP-3-O-[(3R)-3-hydroxyacyl]-alpha-D-glucosamine + acetate</text>
        <dbReference type="Rhea" id="RHEA:67816"/>
        <dbReference type="ChEBI" id="CHEBI:15377"/>
        <dbReference type="ChEBI" id="CHEBI:30089"/>
        <dbReference type="ChEBI" id="CHEBI:137740"/>
        <dbReference type="ChEBI" id="CHEBI:173225"/>
        <dbReference type="EC" id="3.5.1.108"/>
    </reaction>
</comment>
<dbReference type="Proteomes" id="UP000190027">
    <property type="component" value="Unassembled WGS sequence"/>
</dbReference>
<dbReference type="Gene3D" id="3.30.1700.10">
    <property type="entry name" value="lpxc deacetylase, domain 2"/>
    <property type="match status" value="1"/>
</dbReference>
<dbReference type="RefSeq" id="WP_078717559.1">
    <property type="nucleotide sequence ID" value="NZ_FUYC01000009.1"/>
</dbReference>
<dbReference type="InterPro" id="IPR011334">
    <property type="entry name" value="UDP-acyl_GlcNac_deAcase_C"/>
</dbReference>
<dbReference type="NCBIfam" id="TIGR00325">
    <property type="entry name" value="lpxC"/>
    <property type="match status" value="1"/>
</dbReference>
<dbReference type="UniPathway" id="UPA00359">
    <property type="reaction ID" value="UER00478"/>
</dbReference>
<evidence type="ECO:0000256" key="9">
    <source>
        <dbReference type="ARBA" id="ARBA00022833"/>
    </source>
</evidence>
<dbReference type="GO" id="GO:0009245">
    <property type="term" value="P:lipid A biosynthetic process"/>
    <property type="evidence" value="ECO:0007669"/>
    <property type="project" value="UniProtKB-UniRule"/>
</dbReference>
<dbReference type="InterPro" id="IPR015870">
    <property type="entry name" value="UDP-acyl_N-AcGlcN_deAcase_N"/>
</dbReference>
<feature type="active site" description="Proton donor" evidence="12">
    <location>
        <position position="261"/>
    </location>
</feature>
<dbReference type="InterPro" id="IPR004463">
    <property type="entry name" value="UDP-acyl_GlcNac_deAcase"/>
</dbReference>
<evidence type="ECO:0000256" key="5">
    <source>
        <dbReference type="ARBA" id="ARBA00022516"/>
    </source>
</evidence>
<evidence type="ECO:0000256" key="11">
    <source>
        <dbReference type="ARBA" id="ARBA00024535"/>
    </source>
</evidence>
<keyword evidence="8 12" id="KW-0378">Hydrolase</keyword>
<proteinExistence type="inferred from homology"/>
<dbReference type="PANTHER" id="PTHR33694:SF1">
    <property type="entry name" value="UDP-3-O-ACYL-N-ACETYLGLUCOSAMINE DEACETYLASE 1, MITOCHONDRIAL-RELATED"/>
    <property type="match status" value="1"/>
</dbReference>
<comment type="similarity">
    <text evidence="12">Belongs to the LpxC family.</text>
</comment>
<keyword evidence="9 12" id="KW-0862">Zinc</keyword>
<dbReference type="InterPro" id="IPR020568">
    <property type="entry name" value="Ribosomal_Su5_D2-typ_SF"/>
</dbReference>
<keyword evidence="15" id="KW-1185">Reference proteome</keyword>
<dbReference type="GO" id="GO:0103117">
    <property type="term" value="F:UDP-3-O-acyl-N-acetylglucosamine deacetylase activity"/>
    <property type="evidence" value="ECO:0007669"/>
    <property type="project" value="UniProtKB-UniRule"/>
</dbReference>
<evidence type="ECO:0000256" key="8">
    <source>
        <dbReference type="ARBA" id="ARBA00022801"/>
    </source>
</evidence>
<feature type="compositionally biased region" description="Basic and acidic residues" evidence="13">
    <location>
        <begin position="291"/>
        <end position="300"/>
    </location>
</feature>
<dbReference type="STRING" id="1121449.SAMN02745704_02004"/>
<keyword evidence="10 12" id="KW-0443">Lipid metabolism</keyword>
<feature type="binding site" evidence="12">
    <location>
        <position position="234"/>
    </location>
    <ligand>
        <name>Zn(2+)</name>
        <dbReference type="ChEBI" id="CHEBI:29105"/>
    </ligand>
</feature>
<dbReference type="PANTHER" id="PTHR33694">
    <property type="entry name" value="UDP-3-O-ACYL-N-ACETYLGLUCOSAMINE DEACETYLASE 1, MITOCHONDRIAL-RELATED"/>
    <property type="match status" value="1"/>
</dbReference>
<dbReference type="GO" id="GO:0016020">
    <property type="term" value="C:membrane"/>
    <property type="evidence" value="ECO:0007669"/>
    <property type="project" value="GOC"/>
</dbReference>
<feature type="binding site" evidence="12">
    <location>
        <position position="238"/>
    </location>
    <ligand>
        <name>Zn(2+)</name>
        <dbReference type="ChEBI" id="CHEBI:29105"/>
    </ligand>
</feature>
<dbReference type="AlphaFoldDB" id="A0A1T4XC98"/>
<feature type="binding site" evidence="12">
    <location>
        <position position="77"/>
    </location>
    <ligand>
        <name>Zn(2+)</name>
        <dbReference type="ChEBI" id="CHEBI:29105"/>
    </ligand>
</feature>
<dbReference type="EMBL" id="FUYC01000009">
    <property type="protein sequence ID" value="SKA86785.1"/>
    <property type="molecule type" value="Genomic_DNA"/>
</dbReference>
<evidence type="ECO:0000256" key="3">
    <source>
        <dbReference type="ARBA" id="ARBA00005002"/>
    </source>
</evidence>
<evidence type="ECO:0000256" key="6">
    <source>
        <dbReference type="ARBA" id="ARBA00022556"/>
    </source>
</evidence>
<keyword evidence="6 12" id="KW-0441">Lipid A biosynthesis</keyword>
<evidence type="ECO:0000313" key="15">
    <source>
        <dbReference type="Proteomes" id="UP000190027"/>
    </source>
</evidence>
<keyword evidence="5 12" id="KW-0444">Lipid biosynthesis</keyword>
<keyword evidence="7 12" id="KW-0479">Metal-binding</keyword>
<evidence type="ECO:0000256" key="10">
    <source>
        <dbReference type="ARBA" id="ARBA00023098"/>
    </source>
</evidence>
<feature type="region of interest" description="Disordered" evidence="13">
    <location>
        <begin position="282"/>
        <end position="309"/>
    </location>
</feature>
<reference evidence="14 15" key="1">
    <citation type="submission" date="2017-02" db="EMBL/GenBank/DDBJ databases">
        <authorList>
            <person name="Peterson S.W."/>
        </authorList>
    </citation>
    <scope>NUCLEOTIDE SEQUENCE [LARGE SCALE GENOMIC DNA]</scope>
    <source>
        <strain evidence="14 15">DSM 16080</strain>
    </source>
</reference>
<dbReference type="GO" id="GO:0046872">
    <property type="term" value="F:metal ion binding"/>
    <property type="evidence" value="ECO:0007669"/>
    <property type="project" value="UniProtKB-KW"/>
</dbReference>
<evidence type="ECO:0000256" key="1">
    <source>
        <dbReference type="ARBA" id="ARBA00001947"/>
    </source>
</evidence>
<dbReference type="HAMAP" id="MF_00388">
    <property type="entry name" value="LpxC"/>
    <property type="match status" value="1"/>
</dbReference>
<comment type="pathway">
    <text evidence="3 12">Glycolipid biosynthesis; lipid IV(A) biosynthesis; lipid IV(A) from (3R)-3-hydroxytetradecanoyl-[acyl-carrier-protein] and UDP-N-acetyl-alpha-D-glucosamine: step 2/6.</text>
</comment>
<dbReference type="SUPFAM" id="SSF54211">
    <property type="entry name" value="Ribosomal protein S5 domain 2-like"/>
    <property type="match status" value="2"/>
</dbReference>
<evidence type="ECO:0000256" key="12">
    <source>
        <dbReference type="HAMAP-Rule" id="MF_00388"/>
    </source>
</evidence>
<evidence type="ECO:0000256" key="2">
    <source>
        <dbReference type="ARBA" id="ARBA00002923"/>
    </source>
</evidence>
<evidence type="ECO:0000256" key="13">
    <source>
        <dbReference type="SAM" id="MobiDB-lite"/>
    </source>
</evidence>
<comment type="cofactor">
    <cofactor evidence="1 12">
        <name>Zn(2+)</name>
        <dbReference type="ChEBI" id="CHEBI:29105"/>
    </cofactor>
</comment>
<protein>
    <recommendedName>
        <fullName evidence="4 12">UDP-3-O-acyl-N-acetylglucosamine deacetylase</fullName>
        <shortName evidence="12">UDP-3-O-acyl-GlcNAc deacetylase</shortName>
        <ecNumber evidence="4 12">3.5.1.108</ecNumber>
    </recommendedName>
    <alternativeName>
        <fullName evidence="12">UDP-3-O-[R-3-hydroxymyristoyl]-N-acetylglucosamine deacetylase</fullName>
    </alternativeName>
</protein>
<organism evidence="14 15">
    <name type="scientific">Paucidesulfovibrio gracilis DSM 16080</name>
    <dbReference type="NCBI Taxonomy" id="1121449"/>
    <lineage>
        <taxon>Bacteria</taxon>
        <taxon>Pseudomonadati</taxon>
        <taxon>Thermodesulfobacteriota</taxon>
        <taxon>Desulfovibrionia</taxon>
        <taxon>Desulfovibrionales</taxon>
        <taxon>Desulfovibrionaceae</taxon>
        <taxon>Paucidesulfovibrio</taxon>
    </lineage>
</organism>
<gene>
    <name evidence="12" type="primary">lpxC</name>
    <name evidence="14" type="ORF">SAMN02745704_02004</name>
</gene>
<evidence type="ECO:0000313" key="14">
    <source>
        <dbReference type="EMBL" id="SKA86785.1"/>
    </source>
</evidence>
<evidence type="ECO:0000256" key="7">
    <source>
        <dbReference type="ARBA" id="ARBA00022723"/>
    </source>
</evidence>
<name>A0A1T4XC98_9BACT</name>
<dbReference type="OrthoDB" id="9802746at2"/>
<evidence type="ECO:0000256" key="4">
    <source>
        <dbReference type="ARBA" id="ARBA00012745"/>
    </source>
</evidence>
<dbReference type="Gene3D" id="3.30.230.20">
    <property type="entry name" value="lpxc deacetylase, domain 1"/>
    <property type="match status" value="1"/>
</dbReference>
<dbReference type="EC" id="3.5.1.108" evidence="4 12"/>
<accession>A0A1T4XC98</accession>
<dbReference type="Pfam" id="PF03331">
    <property type="entry name" value="LpxC"/>
    <property type="match status" value="1"/>
</dbReference>